<dbReference type="GO" id="GO:0020037">
    <property type="term" value="F:heme binding"/>
    <property type="evidence" value="ECO:0007669"/>
    <property type="project" value="TreeGrafter"/>
</dbReference>
<evidence type="ECO:0000256" key="5">
    <source>
        <dbReference type="ARBA" id="ARBA00022792"/>
    </source>
</evidence>
<comment type="similarity">
    <text evidence="2 12">Belongs to the CybS family.</text>
</comment>
<comment type="caution">
    <text evidence="13">The sequence shown here is derived from an EMBL/GenBank/DDBJ whole genome shotgun (WGS) entry which is preliminary data.</text>
</comment>
<keyword evidence="8 12" id="KW-0496">Mitochondrion</keyword>
<evidence type="ECO:0000256" key="2">
    <source>
        <dbReference type="ARBA" id="ARBA00007294"/>
    </source>
</evidence>
<dbReference type="GO" id="GO:0006121">
    <property type="term" value="P:mitochondrial electron transport, succinate to ubiquinone"/>
    <property type="evidence" value="ECO:0007669"/>
    <property type="project" value="TreeGrafter"/>
</dbReference>
<dbReference type="InterPro" id="IPR034804">
    <property type="entry name" value="SQR/QFR_C/D"/>
</dbReference>
<dbReference type="GO" id="GO:0048039">
    <property type="term" value="F:ubiquinone binding"/>
    <property type="evidence" value="ECO:0007669"/>
    <property type="project" value="TreeGrafter"/>
</dbReference>
<evidence type="ECO:0000256" key="12">
    <source>
        <dbReference type="RuleBase" id="RU364031"/>
    </source>
</evidence>
<dbReference type="SUPFAM" id="SSF81343">
    <property type="entry name" value="Fumarate reductase respiratory complex transmembrane subunits"/>
    <property type="match status" value="1"/>
</dbReference>
<dbReference type="Proteomes" id="UP000812966">
    <property type="component" value="Unassembled WGS sequence"/>
</dbReference>
<feature type="binding site" evidence="10">
    <location>
        <position position="133"/>
    </location>
    <ligand>
        <name>a ubiquinone</name>
        <dbReference type="ChEBI" id="CHEBI:16389"/>
        <note>ligand shared with IP/SDHB</note>
    </ligand>
</feature>
<sequence length="181" mass="19138">MSFALSSMKPMMGRTGLGLRLISTSRAAAVQSSKITSAAGVAANETAGFKYIPGGPVLPGTVNDATSFPHSDPSHGSRHWVFERALSAALVPVMGAAVAANPGTGVYPVIDAILATSLIVHSHIGFDSCIIDYLHERKMPVIGFAAKWLLRVATGASIWGVYEFETNDIGLTELVRRLWTA</sequence>
<dbReference type="EMBL" id="JABELV010000266">
    <property type="protein sequence ID" value="KAG7527555.1"/>
    <property type="molecule type" value="Genomic_DNA"/>
</dbReference>
<feature type="binding site" description="axial binding residue" evidence="11">
    <location>
        <position position="121"/>
    </location>
    <ligand>
        <name>heme b</name>
        <dbReference type="ChEBI" id="CHEBI:60344"/>
        <note>ligand shared with SDHC</note>
    </ligand>
    <ligandPart>
        <name>Fe</name>
        <dbReference type="ChEBI" id="CHEBI:18248"/>
    </ligandPart>
</feature>
<dbReference type="PANTHER" id="PTHR13337">
    <property type="entry name" value="SUCCINATE DEHYDROGENASE"/>
    <property type="match status" value="1"/>
</dbReference>
<evidence type="ECO:0000313" key="13">
    <source>
        <dbReference type="EMBL" id="KAG7527555.1"/>
    </source>
</evidence>
<name>A0A8K0JEI0_9TREE</name>
<dbReference type="PANTHER" id="PTHR13337:SF2">
    <property type="entry name" value="SUCCINATE DEHYDROGENASE [UBIQUINONE] CYTOCHROME B SMALL SUBUNIT, MITOCHONDRIAL"/>
    <property type="match status" value="1"/>
</dbReference>
<keyword evidence="7" id="KW-1133">Transmembrane helix</keyword>
<dbReference type="Pfam" id="PF05328">
    <property type="entry name" value="CybS"/>
    <property type="match status" value="1"/>
</dbReference>
<evidence type="ECO:0000256" key="4">
    <source>
        <dbReference type="ARBA" id="ARBA00022692"/>
    </source>
</evidence>
<dbReference type="GO" id="GO:0005743">
    <property type="term" value="C:mitochondrial inner membrane"/>
    <property type="evidence" value="ECO:0007669"/>
    <property type="project" value="UniProtKB-SubCell"/>
</dbReference>
<keyword evidence="11" id="KW-0408">Iron</keyword>
<dbReference type="GO" id="GO:0006099">
    <property type="term" value="P:tricarboxylic acid cycle"/>
    <property type="evidence" value="ECO:0007669"/>
    <property type="project" value="TreeGrafter"/>
</dbReference>
<evidence type="ECO:0000256" key="8">
    <source>
        <dbReference type="ARBA" id="ARBA00023128"/>
    </source>
</evidence>
<protein>
    <recommendedName>
        <fullName evidence="12">Succinate dehydrogenase [ubiquinone] cytochrome b small subunit</fullName>
    </recommendedName>
</protein>
<comment type="subcellular location">
    <subcellularLocation>
        <location evidence="1 12">Mitochondrion inner membrane</location>
        <topology evidence="1 12">Multi-pass membrane protein</topology>
    </subcellularLocation>
</comment>
<evidence type="ECO:0000256" key="3">
    <source>
        <dbReference type="ARBA" id="ARBA00022448"/>
    </source>
</evidence>
<keyword evidence="6 12" id="KW-0809">Transit peptide</keyword>
<proteinExistence type="inferred from homology"/>
<keyword evidence="4" id="KW-0812">Transmembrane</keyword>
<evidence type="ECO:0000256" key="7">
    <source>
        <dbReference type="ARBA" id="ARBA00022989"/>
    </source>
</evidence>
<evidence type="ECO:0000256" key="1">
    <source>
        <dbReference type="ARBA" id="ARBA00004448"/>
    </source>
</evidence>
<evidence type="ECO:0000256" key="6">
    <source>
        <dbReference type="ARBA" id="ARBA00022946"/>
    </source>
</evidence>
<keyword evidence="14" id="KW-1185">Reference proteome</keyword>
<gene>
    <name evidence="13" type="ORF">FFLO_06823</name>
</gene>
<keyword evidence="11" id="KW-0479">Metal-binding</keyword>
<keyword evidence="5 12" id="KW-0999">Mitochondrion inner membrane</keyword>
<dbReference type="GO" id="GO:0046872">
    <property type="term" value="F:metal ion binding"/>
    <property type="evidence" value="ECO:0007669"/>
    <property type="project" value="UniProtKB-KW"/>
</dbReference>
<evidence type="ECO:0000256" key="10">
    <source>
        <dbReference type="PIRSR" id="PIRSR607992-1"/>
    </source>
</evidence>
<reference evidence="13" key="1">
    <citation type="submission" date="2020-04" db="EMBL/GenBank/DDBJ databases">
        <title>Analysis of mating type loci in Filobasidium floriforme.</title>
        <authorList>
            <person name="Nowrousian M."/>
        </authorList>
    </citation>
    <scope>NUCLEOTIDE SEQUENCE</scope>
    <source>
        <strain evidence="13">CBS 6242</strain>
    </source>
</reference>
<organism evidence="13 14">
    <name type="scientific">Filobasidium floriforme</name>
    <dbReference type="NCBI Taxonomy" id="5210"/>
    <lineage>
        <taxon>Eukaryota</taxon>
        <taxon>Fungi</taxon>
        <taxon>Dikarya</taxon>
        <taxon>Basidiomycota</taxon>
        <taxon>Agaricomycotina</taxon>
        <taxon>Tremellomycetes</taxon>
        <taxon>Filobasidiales</taxon>
        <taxon>Filobasidiaceae</taxon>
        <taxon>Filobasidium</taxon>
    </lineage>
</organism>
<keyword evidence="3" id="KW-0813">Transport</keyword>
<dbReference type="CDD" id="cd03496">
    <property type="entry name" value="SQR_TypeC_CybS"/>
    <property type="match status" value="1"/>
</dbReference>
<accession>A0A8K0JEI0</accession>
<evidence type="ECO:0000313" key="14">
    <source>
        <dbReference type="Proteomes" id="UP000812966"/>
    </source>
</evidence>
<dbReference type="Gene3D" id="1.20.1300.10">
    <property type="entry name" value="Fumarate reductase/succinate dehydrogenase, transmembrane subunit"/>
    <property type="match status" value="1"/>
</dbReference>
<dbReference type="AlphaFoldDB" id="A0A8K0JEI0"/>
<keyword evidence="9 12" id="KW-0472">Membrane</keyword>
<dbReference type="OrthoDB" id="18577at2759"/>
<evidence type="ECO:0000256" key="9">
    <source>
        <dbReference type="ARBA" id="ARBA00023136"/>
    </source>
</evidence>
<evidence type="ECO:0000256" key="11">
    <source>
        <dbReference type="PIRSR" id="PIRSR607992-2"/>
    </source>
</evidence>
<dbReference type="InterPro" id="IPR007992">
    <property type="entry name" value="CybS"/>
</dbReference>